<dbReference type="InterPro" id="IPR000182">
    <property type="entry name" value="GNAT_dom"/>
</dbReference>
<dbReference type="SUPFAM" id="SSF55729">
    <property type="entry name" value="Acyl-CoA N-acyltransferases (Nat)"/>
    <property type="match status" value="1"/>
</dbReference>
<dbReference type="Proteomes" id="UP000077266">
    <property type="component" value="Unassembled WGS sequence"/>
</dbReference>
<accession>A0A165M948</accession>
<dbReference type="Gene3D" id="3.40.630.30">
    <property type="match status" value="1"/>
</dbReference>
<dbReference type="PROSITE" id="PS51186">
    <property type="entry name" value="GNAT"/>
    <property type="match status" value="1"/>
</dbReference>
<evidence type="ECO:0000259" key="1">
    <source>
        <dbReference type="PROSITE" id="PS51186"/>
    </source>
</evidence>
<evidence type="ECO:0000313" key="2">
    <source>
        <dbReference type="EMBL" id="KZV98934.1"/>
    </source>
</evidence>
<dbReference type="AlphaFoldDB" id="A0A165M948"/>
<reference evidence="2 3" key="1">
    <citation type="journal article" date="2016" name="Mol. Biol. Evol.">
        <title>Comparative Genomics of Early-Diverging Mushroom-Forming Fungi Provides Insights into the Origins of Lignocellulose Decay Capabilities.</title>
        <authorList>
            <person name="Nagy L.G."/>
            <person name="Riley R."/>
            <person name="Tritt A."/>
            <person name="Adam C."/>
            <person name="Daum C."/>
            <person name="Floudas D."/>
            <person name="Sun H."/>
            <person name="Yadav J.S."/>
            <person name="Pangilinan J."/>
            <person name="Larsson K.H."/>
            <person name="Matsuura K."/>
            <person name="Barry K."/>
            <person name="Labutti K."/>
            <person name="Kuo R."/>
            <person name="Ohm R.A."/>
            <person name="Bhattacharya S.S."/>
            <person name="Shirouzu T."/>
            <person name="Yoshinaga Y."/>
            <person name="Martin F.M."/>
            <person name="Grigoriev I.V."/>
            <person name="Hibbett D.S."/>
        </authorList>
    </citation>
    <scope>NUCLEOTIDE SEQUENCE [LARGE SCALE GENOMIC DNA]</scope>
    <source>
        <strain evidence="2 3">HHB12029</strain>
    </source>
</reference>
<dbReference type="InParanoid" id="A0A165M948"/>
<dbReference type="EMBL" id="KV425914">
    <property type="protein sequence ID" value="KZV98934.1"/>
    <property type="molecule type" value="Genomic_DNA"/>
</dbReference>
<keyword evidence="2" id="KW-0808">Transferase</keyword>
<keyword evidence="3" id="KW-1185">Reference proteome</keyword>
<name>A0A165M948_EXIGL</name>
<evidence type="ECO:0000313" key="3">
    <source>
        <dbReference type="Proteomes" id="UP000077266"/>
    </source>
</evidence>
<dbReference type="Pfam" id="PF00583">
    <property type="entry name" value="Acetyltransf_1"/>
    <property type="match status" value="1"/>
</dbReference>
<dbReference type="InterPro" id="IPR016181">
    <property type="entry name" value="Acyl_CoA_acyltransferase"/>
</dbReference>
<organism evidence="2 3">
    <name type="scientific">Exidia glandulosa HHB12029</name>
    <dbReference type="NCBI Taxonomy" id="1314781"/>
    <lineage>
        <taxon>Eukaryota</taxon>
        <taxon>Fungi</taxon>
        <taxon>Dikarya</taxon>
        <taxon>Basidiomycota</taxon>
        <taxon>Agaricomycotina</taxon>
        <taxon>Agaricomycetes</taxon>
        <taxon>Auriculariales</taxon>
        <taxon>Exidiaceae</taxon>
        <taxon>Exidia</taxon>
    </lineage>
</organism>
<protein>
    <submittedName>
        <fullName evidence="2">GCN5-related N-acetyltransferase</fullName>
    </submittedName>
</protein>
<dbReference type="GO" id="GO:0016747">
    <property type="term" value="F:acyltransferase activity, transferring groups other than amino-acyl groups"/>
    <property type="evidence" value="ECO:0007669"/>
    <property type="project" value="InterPro"/>
</dbReference>
<dbReference type="OrthoDB" id="2821191at2759"/>
<feature type="domain" description="N-acetyltransferase" evidence="1">
    <location>
        <begin position="1"/>
        <end position="169"/>
    </location>
</feature>
<sequence length="169" mass="18743">MPDGPMDEANIARCFTLMDEAVEWLVSIGRADQWGDVPWSKSERLSKFLRETCARDDLFGWFIETGECLGALIGGSAAPDYASMFPVNEPEVYIEVLVTSSRRRGQNLGATLVGVVKAHAQDRGISLVRVDCYNGGDGQLTRWYEKTGFSKVGVFEMPGWKGCVLEQRV</sequence>
<gene>
    <name evidence="2" type="ORF">EXIGLDRAFT_277696</name>
</gene>
<proteinExistence type="predicted"/>